<evidence type="ECO:0000256" key="5">
    <source>
        <dbReference type="ARBA" id="ARBA00022692"/>
    </source>
</evidence>
<comment type="caution">
    <text evidence="9">The sequence shown here is derived from an EMBL/GenBank/DDBJ whole genome shotgun (WGS) entry which is preliminary data.</text>
</comment>
<evidence type="ECO:0000256" key="1">
    <source>
        <dbReference type="ARBA" id="ARBA00004651"/>
    </source>
</evidence>
<dbReference type="InterPro" id="IPR000522">
    <property type="entry name" value="ABC_transptr_permease_BtuC"/>
</dbReference>
<dbReference type="CDD" id="cd06550">
    <property type="entry name" value="TM_ABC_iron-siderophores_like"/>
    <property type="match status" value="1"/>
</dbReference>
<evidence type="ECO:0000256" key="3">
    <source>
        <dbReference type="ARBA" id="ARBA00022448"/>
    </source>
</evidence>
<keyword evidence="7 8" id="KW-0472">Membrane</keyword>
<dbReference type="EMBL" id="JAVREQ010000027">
    <property type="protein sequence ID" value="MDT0381898.1"/>
    <property type="molecule type" value="Genomic_DNA"/>
</dbReference>
<evidence type="ECO:0000256" key="7">
    <source>
        <dbReference type="ARBA" id="ARBA00023136"/>
    </source>
</evidence>
<proteinExistence type="inferred from homology"/>
<feature type="transmembrane region" description="Helical" evidence="8">
    <location>
        <begin position="20"/>
        <end position="40"/>
    </location>
</feature>
<organism evidence="9 10">
    <name type="scientific">Streptomyces hazeniae</name>
    <dbReference type="NCBI Taxonomy" id="3075538"/>
    <lineage>
        <taxon>Bacteria</taxon>
        <taxon>Bacillati</taxon>
        <taxon>Actinomycetota</taxon>
        <taxon>Actinomycetes</taxon>
        <taxon>Kitasatosporales</taxon>
        <taxon>Streptomycetaceae</taxon>
        <taxon>Streptomyces</taxon>
    </lineage>
</organism>
<gene>
    <name evidence="9" type="ORF">RM572_24345</name>
</gene>
<evidence type="ECO:0000256" key="8">
    <source>
        <dbReference type="SAM" id="Phobius"/>
    </source>
</evidence>
<feature type="transmembrane region" description="Helical" evidence="8">
    <location>
        <begin position="106"/>
        <end position="124"/>
    </location>
</feature>
<keyword evidence="4" id="KW-1003">Cell membrane</keyword>
<evidence type="ECO:0000313" key="9">
    <source>
        <dbReference type="EMBL" id="MDT0381898.1"/>
    </source>
</evidence>
<evidence type="ECO:0000313" key="10">
    <source>
        <dbReference type="Proteomes" id="UP001183414"/>
    </source>
</evidence>
<accession>A0ABU2NY46</accession>
<feature type="transmembrane region" description="Helical" evidence="8">
    <location>
        <begin position="206"/>
        <end position="225"/>
    </location>
</feature>
<dbReference type="PANTHER" id="PTHR30472:SF24">
    <property type="entry name" value="FERRIC ENTEROBACTIN TRANSPORT SYSTEM PERMEASE PROTEIN FEPG"/>
    <property type="match status" value="1"/>
</dbReference>
<dbReference type="Gene3D" id="1.10.3470.10">
    <property type="entry name" value="ABC transporter involved in vitamin B12 uptake, BtuC"/>
    <property type="match status" value="1"/>
</dbReference>
<feature type="transmembrane region" description="Helical" evidence="8">
    <location>
        <begin position="157"/>
        <end position="179"/>
    </location>
</feature>
<name>A0ABU2NY46_9ACTN</name>
<comment type="similarity">
    <text evidence="2">Belongs to the binding-protein-dependent transport system permease family. FecCD subfamily.</text>
</comment>
<keyword evidence="10" id="KW-1185">Reference proteome</keyword>
<dbReference type="InterPro" id="IPR037294">
    <property type="entry name" value="ABC_BtuC-like"/>
</dbReference>
<dbReference type="RefSeq" id="WP_311675552.1">
    <property type="nucleotide sequence ID" value="NZ_JAVREQ010000027.1"/>
</dbReference>
<keyword evidence="6 8" id="KW-1133">Transmembrane helix</keyword>
<feature type="transmembrane region" description="Helical" evidence="8">
    <location>
        <begin position="317"/>
        <end position="338"/>
    </location>
</feature>
<feature type="transmembrane region" description="Helical" evidence="8">
    <location>
        <begin position="130"/>
        <end position="150"/>
    </location>
</feature>
<comment type="subcellular location">
    <subcellularLocation>
        <location evidence="1">Cell membrane</location>
        <topology evidence="1">Multi-pass membrane protein</topology>
    </subcellularLocation>
</comment>
<keyword evidence="3" id="KW-0813">Transport</keyword>
<reference evidence="10" key="1">
    <citation type="submission" date="2023-07" db="EMBL/GenBank/DDBJ databases">
        <title>30 novel species of actinomycetes from the DSMZ collection.</title>
        <authorList>
            <person name="Nouioui I."/>
        </authorList>
    </citation>
    <scope>NUCLEOTIDE SEQUENCE [LARGE SCALE GENOMIC DNA]</scope>
    <source>
        <strain evidence="10">DSM 42041</strain>
    </source>
</reference>
<evidence type="ECO:0000256" key="6">
    <source>
        <dbReference type="ARBA" id="ARBA00022989"/>
    </source>
</evidence>
<feature type="transmembrane region" description="Helical" evidence="8">
    <location>
        <begin position="77"/>
        <end position="97"/>
    </location>
</feature>
<evidence type="ECO:0000256" key="2">
    <source>
        <dbReference type="ARBA" id="ARBA00007935"/>
    </source>
</evidence>
<keyword evidence="5 8" id="KW-0812">Transmembrane</keyword>
<dbReference type="PANTHER" id="PTHR30472">
    <property type="entry name" value="FERRIC ENTEROBACTIN TRANSPORT SYSTEM PERMEASE PROTEIN"/>
    <property type="match status" value="1"/>
</dbReference>
<feature type="transmembrane region" description="Helical" evidence="8">
    <location>
        <begin position="250"/>
        <end position="272"/>
    </location>
</feature>
<protein>
    <submittedName>
        <fullName evidence="9">Iron chelate uptake ABC transporter family permease subunit</fullName>
    </submittedName>
</protein>
<dbReference type="Proteomes" id="UP001183414">
    <property type="component" value="Unassembled WGS sequence"/>
</dbReference>
<evidence type="ECO:0000256" key="4">
    <source>
        <dbReference type="ARBA" id="ARBA00022475"/>
    </source>
</evidence>
<feature type="transmembrane region" description="Helical" evidence="8">
    <location>
        <begin position="292"/>
        <end position="310"/>
    </location>
</feature>
<dbReference type="SUPFAM" id="SSF81345">
    <property type="entry name" value="ABC transporter involved in vitamin B12 uptake, BtuC"/>
    <property type="match status" value="1"/>
</dbReference>
<sequence>MSVKRAAAGSFSVVFRPRALAVGTGCAVLALAGAVFAIAAGSGDYPMNPLDVLRVLTGSGAPGDEFVVEELRLPRTATALLVGAAFGLGGAVFQTVVRNPLGSPDVLGFTSGSATGALTAVVLIGGGSTALAFGAVFGGLATGLLIYLLAWRQGVHGYRLVLVGIGVMAILTGVNGYLLTRAQILEAGRAVLWITGSLDGRGWEDALPLLVALVVLLPVVLLYCARPLRMLEMGDDAASGLGIAVEHVRLTVLTAAVLLVSFASAAAGPVAFVALTAPQLARRLTRAPGPNLLPALFMGAALLVVADLAAQRLIPGHTLPVGVVTGVAGGAYLVWLLATERRAGRI</sequence>
<dbReference type="Pfam" id="PF01032">
    <property type="entry name" value="FecCD"/>
    <property type="match status" value="1"/>
</dbReference>